<evidence type="ECO:0000256" key="1">
    <source>
        <dbReference type="SAM" id="Phobius"/>
    </source>
</evidence>
<dbReference type="EMBL" id="VUMD01000008">
    <property type="protein sequence ID" value="MSS36996.1"/>
    <property type="molecule type" value="Genomic_DNA"/>
</dbReference>
<name>A0A7X2NLP3_9CLOT</name>
<proteinExistence type="predicted"/>
<evidence type="ECO:0000313" key="2">
    <source>
        <dbReference type="EMBL" id="MSS36996.1"/>
    </source>
</evidence>
<dbReference type="AlphaFoldDB" id="A0A7X2NLP3"/>
<keyword evidence="1" id="KW-0812">Transmembrane</keyword>
<keyword evidence="3" id="KW-1185">Reference proteome</keyword>
<accession>A0A7X2NLP3</accession>
<protein>
    <recommendedName>
        <fullName evidence="4">Pilus assembly protein</fullName>
    </recommendedName>
</protein>
<evidence type="ECO:0000313" key="3">
    <source>
        <dbReference type="Proteomes" id="UP000429958"/>
    </source>
</evidence>
<feature type="transmembrane region" description="Helical" evidence="1">
    <location>
        <begin position="61"/>
        <end position="83"/>
    </location>
</feature>
<gene>
    <name evidence="2" type="ORF">FYJ39_10485</name>
</gene>
<dbReference type="Proteomes" id="UP000429958">
    <property type="component" value="Unassembled WGS sequence"/>
</dbReference>
<sequence>MMLFFEKEYKKENTCAHRTNKTGIKTAPLQVRLSCPRCLYIKITFRKRALSWASRTFRGSLTLEAAMCLSLFLFSSICLIMPLRIMDRQRQIQAVMESVGEELSLFAYVDACFRNIGEDVVDTERAVNGTEDLQGADKKAAAAALGTAYAASRILAQIDKSWMQHVSFQGTDIGTDDMVHIEMSYKMRLPFAVLGLDSISVTQVCSRRMWTGAEGGSHKGGHRGTGEQEEMVFIGKNSTRYHRQRACHYLYNNLKAVPAGSAQEMQNQSGARYVPCRRCGAGLGIGMVYVMPYGKSYHAYRNCSSIIAYVQKVPLSQVDHMGACSYCGGK</sequence>
<comment type="caution">
    <text evidence="2">The sequence shown here is derived from an EMBL/GenBank/DDBJ whole genome shotgun (WGS) entry which is preliminary data.</text>
</comment>
<evidence type="ECO:0008006" key="4">
    <source>
        <dbReference type="Google" id="ProtNLM"/>
    </source>
</evidence>
<organism evidence="2 3">
    <name type="scientific">Clostridium porci</name>
    <dbReference type="NCBI Taxonomy" id="2605778"/>
    <lineage>
        <taxon>Bacteria</taxon>
        <taxon>Bacillati</taxon>
        <taxon>Bacillota</taxon>
        <taxon>Clostridia</taxon>
        <taxon>Eubacteriales</taxon>
        <taxon>Clostridiaceae</taxon>
        <taxon>Clostridium</taxon>
    </lineage>
</organism>
<keyword evidence="1" id="KW-0472">Membrane</keyword>
<keyword evidence="1" id="KW-1133">Transmembrane helix</keyword>
<reference evidence="2 3" key="1">
    <citation type="submission" date="2019-08" db="EMBL/GenBank/DDBJ databases">
        <title>In-depth cultivation of the pig gut microbiome towards novel bacterial diversity and tailored functional studies.</title>
        <authorList>
            <person name="Wylensek D."/>
            <person name="Hitch T.C.A."/>
            <person name="Clavel T."/>
        </authorList>
    </citation>
    <scope>NUCLEOTIDE SEQUENCE [LARGE SCALE GENOMIC DNA]</scope>
    <source>
        <strain evidence="2 3">WCA-389-WT-23D1</strain>
    </source>
</reference>